<keyword evidence="1" id="KW-0812">Transmembrane</keyword>
<accession>A0ABS3IXU3</accession>
<evidence type="ECO:0000313" key="2">
    <source>
        <dbReference type="EMBL" id="MBO0902225.1"/>
    </source>
</evidence>
<evidence type="ECO:0000313" key="3">
    <source>
        <dbReference type="Proteomes" id="UP000664288"/>
    </source>
</evidence>
<keyword evidence="3" id="KW-1185">Reference proteome</keyword>
<feature type="transmembrane region" description="Helical" evidence="1">
    <location>
        <begin position="6"/>
        <end position="26"/>
    </location>
</feature>
<dbReference type="Proteomes" id="UP000664288">
    <property type="component" value="Unassembled WGS sequence"/>
</dbReference>
<dbReference type="EMBL" id="JAFMPY010000001">
    <property type="protein sequence ID" value="MBO0902225.1"/>
    <property type="molecule type" value="Genomic_DNA"/>
</dbReference>
<feature type="transmembrane region" description="Helical" evidence="1">
    <location>
        <begin position="135"/>
        <end position="154"/>
    </location>
</feature>
<comment type="caution">
    <text evidence="2">The sequence shown here is derived from an EMBL/GenBank/DDBJ whole genome shotgun (WGS) entry which is preliminary data.</text>
</comment>
<feature type="transmembrane region" description="Helical" evidence="1">
    <location>
        <begin position="276"/>
        <end position="296"/>
    </location>
</feature>
<feature type="transmembrane region" description="Helical" evidence="1">
    <location>
        <begin position="205"/>
        <end position="225"/>
    </location>
</feature>
<proteinExistence type="predicted"/>
<feature type="transmembrane region" description="Helical" evidence="1">
    <location>
        <begin position="174"/>
        <end position="193"/>
    </location>
</feature>
<reference evidence="2 3" key="1">
    <citation type="submission" date="2021-03" db="EMBL/GenBank/DDBJ databases">
        <title>Whole genome sequence of Jiella sp. MQZ13P-4.</title>
        <authorList>
            <person name="Tuo L."/>
        </authorList>
    </citation>
    <scope>NUCLEOTIDE SEQUENCE [LARGE SCALE GENOMIC DNA]</scope>
    <source>
        <strain evidence="2 3">MQZ13P-4</strain>
    </source>
</reference>
<dbReference type="RefSeq" id="WP_207348868.1">
    <property type="nucleotide sequence ID" value="NZ_JAFMPY010000001.1"/>
</dbReference>
<keyword evidence="1" id="KW-1133">Transmembrane helix</keyword>
<gene>
    <name evidence="2" type="ORF">J1C47_01105</name>
</gene>
<protein>
    <submittedName>
        <fullName evidence="2">Uncharacterized protein</fullName>
    </submittedName>
</protein>
<feature type="transmembrane region" description="Helical" evidence="1">
    <location>
        <begin position="68"/>
        <end position="89"/>
    </location>
</feature>
<sequence>MRSGTLLAVTGIGLVAASLAGIAVASRGGNRPARAARYAAWGSALLAGSVLADSAMEHYRGNFRRKEMFAAPVVAAGTLATALATAVTSRATSYKAALFGGTIATGLFGLGFHLRNILSRPGGLSWNNLFYRAPFGAPGALALAGLAGVGAVAADRADRRERLGQKGHGRRAGYGLGLFTAAGLFGLTAEVGLLHFRGAFHDKLMYAPILALPFTGAAIMAATADPQPRRRSLARKSLEATAGLGLVGTGLHAYGVSRNMGGFANWTQNLFQGPPIAAPPSLAGLALMGFAALDLLDRHGKDPSHGPR</sequence>
<name>A0ABS3IXU3_9HYPH</name>
<feature type="transmembrane region" description="Helical" evidence="1">
    <location>
        <begin position="237"/>
        <end position="256"/>
    </location>
</feature>
<feature type="transmembrane region" description="Helical" evidence="1">
    <location>
        <begin position="38"/>
        <end position="56"/>
    </location>
</feature>
<feature type="transmembrane region" description="Helical" evidence="1">
    <location>
        <begin position="96"/>
        <end position="115"/>
    </location>
</feature>
<organism evidence="2 3">
    <name type="scientific">Jiella sonneratiae</name>
    <dbReference type="NCBI Taxonomy" id="2816856"/>
    <lineage>
        <taxon>Bacteria</taxon>
        <taxon>Pseudomonadati</taxon>
        <taxon>Pseudomonadota</taxon>
        <taxon>Alphaproteobacteria</taxon>
        <taxon>Hyphomicrobiales</taxon>
        <taxon>Aurantimonadaceae</taxon>
        <taxon>Jiella</taxon>
    </lineage>
</organism>
<keyword evidence="1" id="KW-0472">Membrane</keyword>
<evidence type="ECO:0000256" key="1">
    <source>
        <dbReference type="SAM" id="Phobius"/>
    </source>
</evidence>